<dbReference type="InterPro" id="IPR012944">
    <property type="entry name" value="SusD_RagB_dom"/>
</dbReference>
<sequence length="568" mass="64603">MRKLIILLAVLSCVSCKKGILDITPLDKVSEDAVWSDENLIRAYEAELYNAIPHGMGVHGMLSKHTDEAVNTVPNGQPPYVFARGTLTPDNVTTINGGNWDNQRLYYWDYGYQYIRKINVFFEQLGTTKVVLADKARLIAEAKFVRAYTYFQLLERFGGVPIVEQTYQLANGAAVKFKRATIDETVAYIDKNLTEALPDLPQKYAAQDANFGRATKDACLALRSRVYLYAASPLYSPTKDNAKWQKAADAAAALLTSGYSLYPDYKAAFNRSSGSTNDELIFAKNFTTANGHQAPMNNLGRRYQAYGGWWASNGPSQNLVDDYDMTNGLQPFTVTGTGTAVAKTVNALSGYNAQKPYLNRDPRFDATVIHDETTFHGDFYEMWVSSDNKTWGFDSYKQSSDNPRCNYILKKFMPEDQPLNWQTTYTQPWPIFRLAEIYLNYAEAKFELGDEATAREYVNKVRARPSVNLPPIPATVTGEALRKRIYNERRIELAFESHRFFDIRRWKIAIDIENRPVYGMDIIKDVTTGVKTYTPIKQIEHVYEDKMNWLPIEANEIRRNPDIAQIGW</sequence>
<dbReference type="Proteomes" id="UP001596958">
    <property type="component" value="Unassembled WGS sequence"/>
</dbReference>
<keyword evidence="4" id="KW-0472">Membrane</keyword>
<evidence type="ECO:0000256" key="2">
    <source>
        <dbReference type="ARBA" id="ARBA00006275"/>
    </source>
</evidence>
<reference evidence="9" key="1">
    <citation type="journal article" date="2019" name="Int. J. Syst. Evol. Microbiol.">
        <title>The Global Catalogue of Microorganisms (GCM) 10K type strain sequencing project: providing services to taxonomists for standard genome sequencing and annotation.</title>
        <authorList>
            <consortium name="The Broad Institute Genomics Platform"/>
            <consortium name="The Broad Institute Genome Sequencing Center for Infectious Disease"/>
            <person name="Wu L."/>
            <person name="Ma J."/>
        </authorList>
    </citation>
    <scope>NUCLEOTIDE SEQUENCE [LARGE SCALE GENOMIC DNA]</scope>
    <source>
        <strain evidence="9">CCUG 63418</strain>
    </source>
</reference>
<proteinExistence type="inferred from homology"/>
<dbReference type="RefSeq" id="WP_377099202.1">
    <property type="nucleotide sequence ID" value="NZ_JBHTHU010000005.1"/>
</dbReference>
<evidence type="ECO:0000256" key="5">
    <source>
        <dbReference type="ARBA" id="ARBA00023237"/>
    </source>
</evidence>
<accession>A0ABW2YWE2</accession>
<comment type="similarity">
    <text evidence="2">Belongs to the SusD family.</text>
</comment>
<dbReference type="Gene3D" id="1.25.40.390">
    <property type="match status" value="1"/>
</dbReference>
<dbReference type="EMBL" id="JBHTHU010000005">
    <property type="protein sequence ID" value="MFD0750175.1"/>
    <property type="molecule type" value="Genomic_DNA"/>
</dbReference>
<comment type="caution">
    <text evidence="8">The sequence shown here is derived from an EMBL/GenBank/DDBJ whole genome shotgun (WGS) entry which is preliminary data.</text>
</comment>
<organism evidence="8 9">
    <name type="scientific">Mucilaginibacter calamicampi</name>
    <dbReference type="NCBI Taxonomy" id="1302352"/>
    <lineage>
        <taxon>Bacteria</taxon>
        <taxon>Pseudomonadati</taxon>
        <taxon>Bacteroidota</taxon>
        <taxon>Sphingobacteriia</taxon>
        <taxon>Sphingobacteriales</taxon>
        <taxon>Sphingobacteriaceae</taxon>
        <taxon>Mucilaginibacter</taxon>
    </lineage>
</organism>
<dbReference type="InterPro" id="IPR033985">
    <property type="entry name" value="SusD-like_N"/>
</dbReference>
<protein>
    <submittedName>
        <fullName evidence="8">RagB/SusD family nutrient uptake outer membrane protein</fullName>
    </submittedName>
</protein>
<evidence type="ECO:0000313" key="9">
    <source>
        <dbReference type="Proteomes" id="UP001596958"/>
    </source>
</evidence>
<evidence type="ECO:0000259" key="6">
    <source>
        <dbReference type="Pfam" id="PF07980"/>
    </source>
</evidence>
<dbReference type="SUPFAM" id="SSF48452">
    <property type="entry name" value="TPR-like"/>
    <property type="match status" value="1"/>
</dbReference>
<keyword evidence="5" id="KW-0998">Cell outer membrane</keyword>
<gene>
    <name evidence="8" type="ORF">ACFQZS_08490</name>
</gene>
<feature type="domain" description="RagB/SusD" evidence="6">
    <location>
        <begin position="279"/>
        <end position="565"/>
    </location>
</feature>
<dbReference type="Pfam" id="PF07980">
    <property type="entry name" value="SusD_RagB"/>
    <property type="match status" value="1"/>
</dbReference>
<keyword evidence="9" id="KW-1185">Reference proteome</keyword>
<evidence type="ECO:0000259" key="7">
    <source>
        <dbReference type="Pfam" id="PF14322"/>
    </source>
</evidence>
<dbReference type="Pfam" id="PF14322">
    <property type="entry name" value="SusD-like_3"/>
    <property type="match status" value="1"/>
</dbReference>
<name>A0ABW2YWE2_9SPHI</name>
<dbReference type="InterPro" id="IPR011990">
    <property type="entry name" value="TPR-like_helical_dom_sf"/>
</dbReference>
<keyword evidence="3" id="KW-0732">Signal</keyword>
<evidence type="ECO:0000256" key="4">
    <source>
        <dbReference type="ARBA" id="ARBA00023136"/>
    </source>
</evidence>
<feature type="domain" description="SusD-like N-terminal" evidence="7">
    <location>
        <begin position="99"/>
        <end position="228"/>
    </location>
</feature>
<comment type="subcellular location">
    <subcellularLocation>
        <location evidence="1">Cell outer membrane</location>
    </subcellularLocation>
</comment>
<evidence type="ECO:0000256" key="1">
    <source>
        <dbReference type="ARBA" id="ARBA00004442"/>
    </source>
</evidence>
<evidence type="ECO:0000313" key="8">
    <source>
        <dbReference type="EMBL" id="MFD0750175.1"/>
    </source>
</evidence>
<evidence type="ECO:0000256" key="3">
    <source>
        <dbReference type="ARBA" id="ARBA00022729"/>
    </source>
</evidence>
<dbReference type="CDD" id="cd08977">
    <property type="entry name" value="SusD"/>
    <property type="match status" value="1"/>
</dbReference>